<keyword evidence="4" id="KW-1185">Reference proteome</keyword>
<feature type="domain" description="Heterokaryon incompatibility" evidence="2">
    <location>
        <begin position="58"/>
        <end position="299"/>
    </location>
</feature>
<dbReference type="Pfam" id="PF26639">
    <property type="entry name" value="Het-6_barrel"/>
    <property type="match status" value="1"/>
</dbReference>
<dbReference type="Pfam" id="PF06985">
    <property type="entry name" value="HET"/>
    <property type="match status" value="1"/>
</dbReference>
<dbReference type="Proteomes" id="UP000698800">
    <property type="component" value="Unassembled WGS sequence"/>
</dbReference>
<dbReference type="InterPro" id="IPR052895">
    <property type="entry name" value="HetReg/Transcr_Mod"/>
</dbReference>
<dbReference type="EMBL" id="JAGHQL010000156">
    <property type="protein sequence ID" value="KAH0537231.1"/>
    <property type="molecule type" value="Genomic_DNA"/>
</dbReference>
<evidence type="ECO:0000256" key="1">
    <source>
        <dbReference type="SAM" id="MobiDB-lite"/>
    </source>
</evidence>
<dbReference type="PANTHER" id="PTHR24148">
    <property type="entry name" value="ANKYRIN REPEAT DOMAIN-CONTAINING PROTEIN 39 HOMOLOG-RELATED"/>
    <property type="match status" value="1"/>
</dbReference>
<comment type="caution">
    <text evidence="3">The sequence shown here is derived from an EMBL/GenBank/DDBJ whole genome shotgun (WGS) entry which is preliminary data.</text>
</comment>
<name>A0A9P8I4G6_9PEZI</name>
<reference evidence="3" key="1">
    <citation type="submission" date="2021-03" db="EMBL/GenBank/DDBJ databases">
        <title>Comparative genomics and phylogenomic investigation of the class Geoglossomycetes provide insights into ecological specialization and systematics.</title>
        <authorList>
            <person name="Melie T."/>
            <person name="Pirro S."/>
            <person name="Miller A.N."/>
            <person name="Quandt A."/>
        </authorList>
    </citation>
    <scope>NUCLEOTIDE SEQUENCE</scope>
    <source>
        <strain evidence="3">GBOQ0MN5Z8</strain>
    </source>
</reference>
<dbReference type="InterPro" id="IPR010730">
    <property type="entry name" value="HET"/>
</dbReference>
<proteinExistence type="predicted"/>
<evidence type="ECO:0000259" key="2">
    <source>
        <dbReference type="Pfam" id="PF06985"/>
    </source>
</evidence>
<feature type="compositionally biased region" description="Acidic residues" evidence="1">
    <location>
        <begin position="175"/>
        <end position="235"/>
    </location>
</feature>
<organism evidence="3 4">
    <name type="scientific">Glutinoglossum americanum</name>
    <dbReference type="NCBI Taxonomy" id="1670608"/>
    <lineage>
        <taxon>Eukaryota</taxon>
        <taxon>Fungi</taxon>
        <taxon>Dikarya</taxon>
        <taxon>Ascomycota</taxon>
        <taxon>Pezizomycotina</taxon>
        <taxon>Geoglossomycetes</taxon>
        <taxon>Geoglossales</taxon>
        <taxon>Geoglossaceae</taxon>
        <taxon>Glutinoglossum</taxon>
    </lineage>
</organism>
<accession>A0A9P8I4G6</accession>
<dbReference type="AlphaFoldDB" id="A0A9P8I4G6"/>
<evidence type="ECO:0000313" key="4">
    <source>
        <dbReference type="Proteomes" id="UP000698800"/>
    </source>
</evidence>
<feature type="region of interest" description="Disordered" evidence="1">
    <location>
        <begin position="171"/>
        <end position="260"/>
    </location>
</feature>
<dbReference type="PANTHER" id="PTHR24148:SF64">
    <property type="entry name" value="HETEROKARYON INCOMPATIBILITY DOMAIN-CONTAINING PROTEIN"/>
    <property type="match status" value="1"/>
</dbReference>
<dbReference type="OrthoDB" id="194358at2759"/>
<protein>
    <recommendedName>
        <fullName evidence="2">Heterokaryon incompatibility domain-containing protein</fullName>
    </recommendedName>
</protein>
<gene>
    <name evidence="3" type="ORF">FGG08_005973</name>
</gene>
<evidence type="ECO:0000313" key="3">
    <source>
        <dbReference type="EMBL" id="KAH0537231.1"/>
    </source>
</evidence>
<sequence>MTSYHSTKSERSLYRYTPIGRETKSIRVMRLHPAEDFDAELCCNILEVQFKSEDFPDYEAISYTWDGAIPSEGLCIVCEDDNTNPQKLLITRSSAIALRHLRKKDSNRMLWMDSVCIDQSSIQDRNHQVQLIGGIYTRAQRVLIWLGEDESLRVGPTFSLLKDLAQLEVDSTADKDDDMEDNMDDDIGEDEDDDIDDNMNDDDDEEEEEEEEEEEDMGDDGEQDEKGDDNDDGNTQDDRNNGLNKTKAAEKSKRKELKSKMQGIWDVPQASDDDDIYAWHLYSEVYGRPWFNRMWTLQEIALSDPDTALVICSQHEILWKQLQTASQKFREIGLDGRDLINSTMQLYSKLHLYIRCSRLGLDDLLRRLVHPKKRNKPIPQVSDIFADCRLRDCTDPKDKAFALYGLCSELKIQLPYPTYEKNTAQIFTEVARAIITHDDDLDVLYLVNSPRRIEDLPSWVPDWSDSWKSEGLNLRYRYSTQFQASSSKALYSFSQDSKSLILLAKIVDTVSGVGKPIPIVEEKLGPQLPGIFKRTSPDWFSRSYAVWEAVQSWARLVSDSERDVGPYGSESNDWMIAFLDTMMAHERVIDSIKQRKRERSLEERVEEMRGFLSWYKSLNGQNDFKRDFEQGLLEDGFISAPGELGEETIAHYHMSCSLWLAEDHQLMEFHDSVWAFHRGMSFFMTNEGWMGTVEGLPAEGDVVALISGLSMPIVLRRDAGNYRLVGHAYVHGLMDGKWPNSLDALELITIV</sequence>